<keyword evidence="2" id="KW-0611">Plant defense</keyword>
<dbReference type="InterPro" id="IPR032675">
    <property type="entry name" value="LRR_dom_sf"/>
</dbReference>
<comment type="caution">
    <text evidence="5">The sequence shown here is derived from an EMBL/GenBank/DDBJ whole genome shotgun (WGS) entry which is preliminary data.</text>
</comment>
<reference evidence="5" key="2">
    <citation type="submission" date="2021-12" db="EMBL/GenBank/DDBJ databases">
        <title>Resequencing data analysis of finger millet.</title>
        <authorList>
            <person name="Hatakeyama M."/>
            <person name="Aluri S."/>
            <person name="Balachadran M.T."/>
            <person name="Sivarajan S.R."/>
            <person name="Poveda L."/>
            <person name="Shimizu-Inatsugi R."/>
            <person name="Schlapbach R."/>
            <person name="Sreeman S.M."/>
            <person name="Shimizu K.K."/>
        </authorList>
    </citation>
    <scope>NUCLEOTIDE SEQUENCE</scope>
</reference>
<evidence type="ECO:0000313" key="5">
    <source>
        <dbReference type="EMBL" id="GJM94715.1"/>
    </source>
</evidence>
<dbReference type="Proteomes" id="UP001054889">
    <property type="component" value="Unassembled WGS sequence"/>
</dbReference>
<dbReference type="SUPFAM" id="SSF52058">
    <property type="entry name" value="L domain-like"/>
    <property type="match status" value="1"/>
</dbReference>
<feature type="region of interest" description="Disordered" evidence="3">
    <location>
        <begin position="1"/>
        <end position="20"/>
    </location>
</feature>
<evidence type="ECO:0000313" key="6">
    <source>
        <dbReference type="Proteomes" id="UP001054889"/>
    </source>
</evidence>
<evidence type="ECO:0000256" key="2">
    <source>
        <dbReference type="ARBA" id="ARBA00022821"/>
    </source>
</evidence>
<dbReference type="AlphaFoldDB" id="A0AAV5C9D7"/>
<feature type="domain" description="Disease resistance protein winged helix" evidence="4">
    <location>
        <begin position="159"/>
        <end position="227"/>
    </location>
</feature>
<evidence type="ECO:0000256" key="1">
    <source>
        <dbReference type="ARBA" id="ARBA00022737"/>
    </source>
</evidence>
<dbReference type="FunFam" id="1.10.10.10:FF:000322">
    <property type="entry name" value="Probable disease resistance protein At1g63360"/>
    <property type="match status" value="1"/>
</dbReference>
<dbReference type="InterPro" id="IPR044974">
    <property type="entry name" value="Disease_R_plants"/>
</dbReference>
<dbReference type="PANTHER" id="PTHR23155">
    <property type="entry name" value="DISEASE RESISTANCE PROTEIN RP"/>
    <property type="match status" value="1"/>
</dbReference>
<name>A0AAV5C9D7_ELECO</name>
<dbReference type="GO" id="GO:0009626">
    <property type="term" value="P:plant-type hypersensitive response"/>
    <property type="evidence" value="ECO:0007669"/>
    <property type="project" value="UniProtKB-ARBA"/>
</dbReference>
<sequence>MVGRKTYTPHADPHQDPVRKQVSTGVGCKVLITTRFGNLAPQMHDSFYQHHATPLNAEDAWSLLKNQLPQSPNQVARLDLLKDVGMKITKRCGGLPLAIKIMGGLLRTKPQTNREWEAVLNHHAWSLDGLPEELDQQLYLSYDDLSPQLKQCFLYCSLIPKGTTIEEGSIIPMWISEGFVQIRDESIPPEEVAAEYYHELIMRNLIEPVSPFVTSHCTMHDVVHSFAEFMAREESLVLHDEQFATGGTIGLVRRLSVGSTKSVLEWDLLQKPESLRTLIISCRINFKPDAPAVKSVGPEFQASFPLAAGGGVAVTSAAFPNLTNLYLEDLCEWEDWEWDDTDGDLTAHTMAMPALMILTISKCKLSRLPAGLASSNRHALRTLYLFDLTNLTYVHNFPSVVELIVYNCPVLKRISGLSKLQDITITRCPNNEVLEGVPTLDKLCLEDATTETLPGYLERVNPRYFELTCCRELYESISLYSSEWNKIRHIRTLVIDYFDPDQNSWVQLPPVTSDPSASGVHLQQVMGSNQS</sequence>
<protein>
    <recommendedName>
        <fullName evidence="4">Disease resistance protein winged helix domain-containing protein</fullName>
    </recommendedName>
</protein>
<proteinExistence type="predicted"/>
<organism evidence="5 6">
    <name type="scientific">Eleusine coracana subsp. coracana</name>
    <dbReference type="NCBI Taxonomy" id="191504"/>
    <lineage>
        <taxon>Eukaryota</taxon>
        <taxon>Viridiplantae</taxon>
        <taxon>Streptophyta</taxon>
        <taxon>Embryophyta</taxon>
        <taxon>Tracheophyta</taxon>
        <taxon>Spermatophyta</taxon>
        <taxon>Magnoliopsida</taxon>
        <taxon>Liliopsida</taxon>
        <taxon>Poales</taxon>
        <taxon>Poaceae</taxon>
        <taxon>PACMAD clade</taxon>
        <taxon>Chloridoideae</taxon>
        <taxon>Cynodonteae</taxon>
        <taxon>Eleusininae</taxon>
        <taxon>Eleusine</taxon>
    </lineage>
</organism>
<dbReference type="PANTHER" id="PTHR23155:SF1211">
    <property type="entry name" value="OS09G0313500 PROTEIN"/>
    <property type="match status" value="1"/>
</dbReference>
<reference evidence="5" key="1">
    <citation type="journal article" date="2018" name="DNA Res.">
        <title>Multiple hybrid de novo genome assembly of finger millet, an orphan allotetraploid crop.</title>
        <authorList>
            <person name="Hatakeyama M."/>
            <person name="Aluri S."/>
            <person name="Balachadran M.T."/>
            <person name="Sivarajan S.R."/>
            <person name="Patrignani A."/>
            <person name="Gruter S."/>
            <person name="Poveda L."/>
            <person name="Shimizu-Inatsugi R."/>
            <person name="Baeten J."/>
            <person name="Francoijs K.J."/>
            <person name="Nataraja K.N."/>
            <person name="Reddy Y.A.N."/>
            <person name="Phadnis S."/>
            <person name="Ravikumar R.L."/>
            <person name="Schlapbach R."/>
            <person name="Sreeman S.M."/>
            <person name="Shimizu K.K."/>
        </authorList>
    </citation>
    <scope>NUCLEOTIDE SEQUENCE</scope>
</reference>
<keyword evidence="1" id="KW-0677">Repeat</keyword>
<dbReference type="GO" id="GO:0042742">
    <property type="term" value="P:defense response to bacterium"/>
    <property type="evidence" value="ECO:0007669"/>
    <property type="project" value="UniProtKB-ARBA"/>
</dbReference>
<dbReference type="InterPro" id="IPR058922">
    <property type="entry name" value="WHD_DRP"/>
</dbReference>
<dbReference type="Gene3D" id="3.80.10.10">
    <property type="entry name" value="Ribonuclease Inhibitor"/>
    <property type="match status" value="1"/>
</dbReference>
<evidence type="ECO:0000256" key="3">
    <source>
        <dbReference type="SAM" id="MobiDB-lite"/>
    </source>
</evidence>
<dbReference type="Gene3D" id="1.10.8.430">
    <property type="entry name" value="Helical domain of apoptotic protease-activating factors"/>
    <property type="match status" value="1"/>
</dbReference>
<dbReference type="GO" id="GO:0002758">
    <property type="term" value="P:innate immune response-activating signaling pathway"/>
    <property type="evidence" value="ECO:0007669"/>
    <property type="project" value="UniProtKB-ARBA"/>
</dbReference>
<dbReference type="InterPro" id="IPR027417">
    <property type="entry name" value="P-loop_NTPase"/>
</dbReference>
<dbReference type="Pfam" id="PF23559">
    <property type="entry name" value="WHD_DRP"/>
    <property type="match status" value="1"/>
</dbReference>
<evidence type="ECO:0000259" key="4">
    <source>
        <dbReference type="Pfam" id="PF23559"/>
    </source>
</evidence>
<accession>A0AAV5C9D7</accession>
<dbReference type="InterPro" id="IPR042197">
    <property type="entry name" value="Apaf_helical"/>
</dbReference>
<gene>
    <name evidence="5" type="primary">ga11388</name>
    <name evidence="5" type="ORF">PR202_ga11388</name>
</gene>
<keyword evidence="6" id="KW-1185">Reference proteome</keyword>
<dbReference type="GO" id="GO:0043531">
    <property type="term" value="F:ADP binding"/>
    <property type="evidence" value="ECO:0007669"/>
    <property type="project" value="InterPro"/>
</dbReference>
<dbReference type="SUPFAM" id="SSF52540">
    <property type="entry name" value="P-loop containing nucleoside triphosphate hydrolases"/>
    <property type="match status" value="1"/>
</dbReference>
<dbReference type="EMBL" id="BQKI01000005">
    <property type="protein sequence ID" value="GJM94715.1"/>
    <property type="molecule type" value="Genomic_DNA"/>
</dbReference>